<evidence type="ECO:0000313" key="1">
    <source>
        <dbReference type="EMBL" id="SKA71594.1"/>
    </source>
</evidence>
<dbReference type="Proteomes" id="UP000190162">
    <property type="component" value="Unassembled WGS sequence"/>
</dbReference>
<proteinExistence type="predicted"/>
<organism evidence="1 2">
    <name type="scientific">Enterovibrio nigricans DSM 22720</name>
    <dbReference type="NCBI Taxonomy" id="1121868"/>
    <lineage>
        <taxon>Bacteria</taxon>
        <taxon>Pseudomonadati</taxon>
        <taxon>Pseudomonadota</taxon>
        <taxon>Gammaproteobacteria</taxon>
        <taxon>Vibrionales</taxon>
        <taxon>Vibrionaceae</taxon>
        <taxon>Enterovibrio</taxon>
    </lineage>
</organism>
<dbReference type="RefSeq" id="WP_244556719.1">
    <property type="nucleotide sequence ID" value="NZ_FUXU01000147.1"/>
</dbReference>
<keyword evidence="2" id="KW-1185">Reference proteome</keyword>
<protein>
    <recommendedName>
        <fullName evidence="3">Immunity protein 43</fullName>
    </recommendedName>
</protein>
<sequence>MRVAYINEDFNEGESLFISTDIRSSLYDDNYFIPTTSVSEIIWQDKNNQNIEALDIIRGGAFNFTKDIAELIMSFDPYGVEMYPSKLTCAGNGVIDNRYILAIDNLVDAVDLEKSIRITDVTTRFYLSDEKLRLLPESKRHVFKPIGMTKTFFSMEIFEALVRLDALGKINTSIIAFSFDTSEETPRV</sequence>
<dbReference type="AlphaFoldDB" id="A0A1T4W2R8"/>
<evidence type="ECO:0000313" key="2">
    <source>
        <dbReference type="Proteomes" id="UP000190162"/>
    </source>
</evidence>
<name>A0A1T4W2R8_9GAMM</name>
<reference evidence="2" key="1">
    <citation type="submission" date="2017-02" db="EMBL/GenBank/DDBJ databases">
        <authorList>
            <person name="Varghese N."/>
            <person name="Submissions S."/>
        </authorList>
    </citation>
    <scope>NUCLEOTIDE SEQUENCE [LARGE SCALE GENOMIC DNA]</scope>
    <source>
        <strain evidence="2">DSM 22720</strain>
    </source>
</reference>
<gene>
    <name evidence="1" type="ORF">SAMN02745132_04697</name>
</gene>
<evidence type="ECO:0008006" key="3">
    <source>
        <dbReference type="Google" id="ProtNLM"/>
    </source>
</evidence>
<accession>A0A1T4W2R8</accession>
<dbReference type="EMBL" id="FUXU01000147">
    <property type="protein sequence ID" value="SKA71594.1"/>
    <property type="molecule type" value="Genomic_DNA"/>
</dbReference>